<sequence length="120" mass="13339">MRVLFVCVGNTCRSQMAEGWAKYHGLEAQSAGTHPGQSVAKKAIEVMAEKGIDISNQVPTNIDDVDTESFDLIFSMGCGVSCPNLKFNDDWKLDDPYGGVLEKYQEIRDEIESNVRHLVE</sequence>
<dbReference type="GO" id="GO:0046685">
    <property type="term" value="P:response to arsenic-containing substance"/>
    <property type="evidence" value="ECO:0007669"/>
    <property type="project" value="UniProtKB-KW"/>
</dbReference>
<feature type="domain" description="Phosphotyrosine protein phosphatase I" evidence="2">
    <location>
        <begin position="1"/>
        <end position="120"/>
    </location>
</feature>
<dbReference type="EC" id="1.20.4.1" evidence="3"/>
<dbReference type="EMBL" id="KF901067">
    <property type="protein sequence ID" value="AIF16888.1"/>
    <property type="molecule type" value="Genomic_DNA"/>
</dbReference>
<organism evidence="3">
    <name type="scientific">uncultured marine group II/III euryarchaeote KM3_75_E04</name>
    <dbReference type="NCBI Taxonomy" id="1456504"/>
    <lineage>
        <taxon>Archaea</taxon>
        <taxon>Methanobacteriati</taxon>
        <taxon>Methanobacteriota</taxon>
        <taxon>environmental samples</taxon>
    </lineage>
</organism>
<accession>A0A075HSL3</accession>
<evidence type="ECO:0000259" key="2">
    <source>
        <dbReference type="SMART" id="SM00226"/>
    </source>
</evidence>
<name>A0A075HSL3_9EURY</name>
<proteinExistence type="predicted"/>
<keyword evidence="3" id="KW-0560">Oxidoreductase</keyword>
<reference evidence="3" key="1">
    <citation type="journal article" date="2014" name="Genome Biol. Evol.">
        <title>Pangenome evidence for extensive interdomain horizontal transfer affecting lineage core and shell genes in uncultured planktonic thaumarchaeota and euryarchaeota.</title>
        <authorList>
            <person name="Deschamps P."/>
            <person name="Zivanovic Y."/>
            <person name="Moreira D."/>
            <person name="Rodriguez-Valera F."/>
            <person name="Lopez-Garcia P."/>
        </authorList>
    </citation>
    <scope>NUCLEOTIDE SEQUENCE</scope>
</reference>
<dbReference type="GO" id="GO:0008794">
    <property type="term" value="F:arsenate reductase (glutaredoxin) activity"/>
    <property type="evidence" value="ECO:0007669"/>
    <property type="project" value="UniProtKB-EC"/>
</dbReference>
<dbReference type="PANTHER" id="PTHR43428">
    <property type="entry name" value="ARSENATE REDUCTASE"/>
    <property type="match status" value="1"/>
</dbReference>
<protein>
    <submittedName>
        <fullName evidence="3">Protein tyrosine phosphatase (ARSC2, arsC)</fullName>
        <ecNumber evidence="3">1.20.4.1</ecNumber>
    </submittedName>
</protein>
<dbReference type="CDD" id="cd16345">
    <property type="entry name" value="LMWP_ArsC"/>
    <property type="match status" value="1"/>
</dbReference>
<keyword evidence="1" id="KW-0059">Arsenical resistance</keyword>
<gene>
    <name evidence="3" type="primary">ARSC2</name>
    <name evidence="3" type="synonym">arsC</name>
</gene>
<dbReference type="Pfam" id="PF01451">
    <property type="entry name" value="LMWPc"/>
    <property type="match status" value="1"/>
</dbReference>
<evidence type="ECO:0000256" key="1">
    <source>
        <dbReference type="ARBA" id="ARBA00022849"/>
    </source>
</evidence>
<dbReference type="SMART" id="SM00226">
    <property type="entry name" value="LMWPc"/>
    <property type="match status" value="1"/>
</dbReference>
<evidence type="ECO:0000313" key="3">
    <source>
        <dbReference type="EMBL" id="AIF16888.1"/>
    </source>
</evidence>
<dbReference type="PANTHER" id="PTHR43428:SF1">
    <property type="entry name" value="ARSENATE REDUCTASE"/>
    <property type="match status" value="1"/>
</dbReference>
<dbReference type="InterPro" id="IPR023485">
    <property type="entry name" value="Ptyr_pPase"/>
</dbReference>
<dbReference type="AlphaFoldDB" id="A0A075HSL3"/>
<dbReference type="InterPro" id="IPR036196">
    <property type="entry name" value="Ptyr_pPase_sf"/>
</dbReference>
<dbReference type="SUPFAM" id="SSF52788">
    <property type="entry name" value="Phosphotyrosine protein phosphatases I"/>
    <property type="match status" value="1"/>
</dbReference>
<dbReference type="Gene3D" id="3.40.50.2300">
    <property type="match status" value="1"/>
</dbReference>